<gene>
    <name evidence="1" type="ORF">J3R30DRAFT_3421649</name>
</gene>
<keyword evidence="2" id="KW-1185">Reference proteome</keyword>
<dbReference type="EMBL" id="JAOTPV010000001">
    <property type="protein sequence ID" value="KAJ4490421.1"/>
    <property type="molecule type" value="Genomic_DNA"/>
</dbReference>
<accession>A0A9W9DYU6</accession>
<evidence type="ECO:0000313" key="2">
    <source>
        <dbReference type="Proteomes" id="UP001150266"/>
    </source>
</evidence>
<reference evidence="1" key="1">
    <citation type="submission" date="2022-08" db="EMBL/GenBank/DDBJ databases">
        <title>A Global Phylogenomic Analysis of the Shiitake Genus Lentinula.</title>
        <authorList>
            <consortium name="DOE Joint Genome Institute"/>
            <person name="Sierra-Patev S."/>
            <person name="Min B."/>
            <person name="Naranjo-Ortiz M."/>
            <person name="Looney B."/>
            <person name="Konkel Z."/>
            <person name="Slot J.C."/>
            <person name="Sakamoto Y."/>
            <person name="Steenwyk J.L."/>
            <person name="Rokas A."/>
            <person name="Carro J."/>
            <person name="Camarero S."/>
            <person name="Ferreira P."/>
            <person name="Molpeceres G."/>
            <person name="Ruiz-Duenas F.J."/>
            <person name="Serrano A."/>
            <person name="Henrissat B."/>
            <person name="Drula E."/>
            <person name="Hughes K.W."/>
            <person name="Mata J.L."/>
            <person name="Ishikawa N.K."/>
            <person name="Vargas-Isla R."/>
            <person name="Ushijima S."/>
            <person name="Smith C.A."/>
            <person name="Ahrendt S."/>
            <person name="Andreopoulos W."/>
            <person name="He G."/>
            <person name="Labutti K."/>
            <person name="Lipzen A."/>
            <person name="Ng V."/>
            <person name="Riley R."/>
            <person name="Sandor L."/>
            <person name="Barry K."/>
            <person name="Martinez A.T."/>
            <person name="Xiao Y."/>
            <person name="Gibbons J.G."/>
            <person name="Terashima K."/>
            <person name="Grigoriev I.V."/>
            <person name="Hibbett D.S."/>
        </authorList>
    </citation>
    <scope>NUCLEOTIDE SEQUENCE</scope>
    <source>
        <strain evidence="1">JLM2183</strain>
    </source>
</reference>
<organism evidence="1 2">
    <name type="scientific">Lentinula aciculospora</name>
    <dbReference type="NCBI Taxonomy" id="153920"/>
    <lineage>
        <taxon>Eukaryota</taxon>
        <taxon>Fungi</taxon>
        <taxon>Dikarya</taxon>
        <taxon>Basidiomycota</taxon>
        <taxon>Agaricomycotina</taxon>
        <taxon>Agaricomycetes</taxon>
        <taxon>Agaricomycetidae</taxon>
        <taxon>Agaricales</taxon>
        <taxon>Marasmiineae</taxon>
        <taxon>Omphalotaceae</taxon>
        <taxon>Lentinula</taxon>
    </lineage>
</organism>
<dbReference type="Proteomes" id="UP001150266">
    <property type="component" value="Unassembled WGS sequence"/>
</dbReference>
<name>A0A9W9DYU6_9AGAR</name>
<dbReference type="AlphaFoldDB" id="A0A9W9DYU6"/>
<proteinExistence type="predicted"/>
<protein>
    <submittedName>
        <fullName evidence="1">Uncharacterized protein</fullName>
    </submittedName>
</protein>
<evidence type="ECO:0000313" key="1">
    <source>
        <dbReference type="EMBL" id="KAJ4490421.1"/>
    </source>
</evidence>
<comment type="caution">
    <text evidence="1">The sequence shown here is derived from an EMBL/GenBank/DDBJ whole genome shotgun (WGS) entry which is preliminary data.</text>
</comment>
<sequence>MVLLRFLLSLSTRFPSICLLFVLILFSATARPVTPVVAPQQLQRRIKPSGSRNLILKVARVAELVGRLSPGMMATAKWLPKTEKQINNFSLALCPAPEECLTVVKEPSSSSLRVVGIAPPKDHQTNKFSAVNMISLGANASFFPSSDKDQGITVRKQLEIRHQEKAEITAQLKDIPALQKAVKQGNGEDIIIENDRVWAESVLKFLVLKGKIAAEKEQGMWTLWDHAIATYKDHMELRKGLATYEEECEEDAHKDAKLLWSFLQKSGQCELDNNTGPHVN</sequence>